<evidence type="ECO:0000259" key="2">
    <source>
        <dbReference type="Pfam" id="PF20253"/>
    </source>
</evidence>
<dbReference type="GeneID" id="69019941"/>
<dbReference type="PANTHER" id="PTHR38795:SF1">
    <property type="entry name" value="DUF6604 DOMAIN-CONTAINING PROTEIN"/>
    <property type="match status" value="1"/>
</dbReference>
<reference evidence="3" key="2">
    <citation type="submission" date="2020-03" db="EMBL/GenBank/DDBJ databases">
        <authorList>
            <person name="Fu F.-F."/>
            <person name="Chen J."/>
        </authorList>
    </citation>
    <scope>NUCLEOTIDE SEQUENCE</scope>
    <source>
        <strain evidence="3">Lc1</strain>
    </source>
</reference>
<feature type="region of interest" description="Disordered" evidence="1">
    <location>
        <begin position="43"/>
        <end position="72"/>
    </location>
</feature>
<name>A0A8H4FQK0_COLGL</name>
<accession>A0A8H4FQK0</accession>
<gene>
    <name evidence="3" type="ORF">GCG54_00012823</name>
</gene>
<keyword evidence="4" id="KW-1185">Reference proteome</keyword>
<evidence type="ECO:0000256" key="1">
    <source>
        <dbReference type="SAM" id="MobiDB-lite"/>
    </source>
</evidence>
<feature type="domain" description="DUF6604" evidence="2">
    <location>
        <begin position="12"/>
        <end position="266"/>
    </location>
</feature>
<dbReference type="Proteomes" id="UP000613401">
    <property type="component" value="Unassembled WGS sequence"/>
</dbReference>
<dbReference type="AlphaFoldDB" id="A0A8H4FQK0"/>
<protein>
    <recommendedName>
        <fullName evidence="2">DUF6604 domain-containing protein</fullName>
    </recommendedName>
</protein>
<feature type="compositionally biased region" description="Basic residues" evidence="1">
    <location>
        <begin position="52"/>
        <end position="66"/>
    </location>
</feature>
<dbReference type="InterPro" id="IPR046539">
    <property type="entry name" value="DUF6604"/>
</dbReference>
<reference evidence="3" key="1">
    <citation type="journal article" date="2020" name="Phytopathology">
        <title>Genome sequence and comparative analysis of Colletotrichum gloeosporioides isolated from Liriodendron leaves.</title>
        <authorList>
            <person name="Fu F.F."/>
            <person name="Hao Z."/>
            <person name="Wang P."/>
            <person name="Lu Y."/>
            <person name="Xue L.J."/>
            <person name="Wei G."/>
            <person name="Tian Y."/>
            <person name="Baishi H."/>
            <person name="Xu H."/>
            <person name="Shi J."/>
            <person name="Cheng T."/>
            <person name="Wang G."/>
            <person name="Yi Y."/>
            <person name="Chen J."/>
        </authorList>
    </citation>
    <scope>NUCLEOTIDE SEQUENCE</scope>
    <source>
        <strain evidence="3">Lc1</strain>
    </source>
</reference>
<dbReference type="RefSeq" id="XP_045268698.1">
    <property type="nucleotide sequence ID" value="XM_045412692.1"/>
</dbReference>
<sequence>MVVPAPLLSLYQQYKQDTNFVAAWLATTAKSCGYPSDLLSEIQAKEESSKPAKNKAKGGKGKKKKKQTDQAPKKYTVAVKEFIPLAQYISTAKHKSSNVPDILVSALNRVIDLRTRFSAKLTQDGAKPATASDLKHSYFLGILIQVRNVLRPRMTAAGSQASHNGLDNLANRFAGLSLFEPSQSFLDAPDIELPARDDGALYEADMGTSPEDSIFFFQMLWKDLLDLRMRIRVSWRRHMQGHDMAAAAVSANIALDLARHVIDQYIPAFEGVEGGIYAVMKEHATLMHYRVKANPTDPYFGLLKPGQPQESISDDQIMYGAGLWSFANAYNMLAELLPSIAPPGPPFPFIPRDPAHELGMEYRDYAETFAILKPIFEDLRVVIESVPNWPVEDTLLRGVREAVETRQVPFYLVFATAIISDMHNFFSQGEHLNVDNHIIDKFIETIGAVQGIVADYYAAIREAESLEEMEPYDARIREMDREIKWLLDEDPVWQAKIKKFPRRERGQAKRELEKHRLFKYNAMMCGLALYRYRMILYKTGIAIANVSRSIVCAIHLWDAIGSEVGGAVDFLAGEWVDSRLLGMITEDQAEDFFLDGEGADYNPGYMRNIAMHLGFSIHNFVDEAKTQPRRARLLDGKKGKITERVPMHSAFYDRYVTFNGKTGSENWTFEDVTSLVERASGAGFKPKYPVELIVELATLLEDELLLANLPFLILHAEAFRILKLVRDRCEPMLVPILGPLATPMKAKINVPLVTVWILQALAAMLEGADVLRAAKDVFNTKLVNDIARSSRAYRRIQELGFLKSGEEKKKEPESRPSEPQWDPDFKRKLEQPMDPNRAYESFGLPIDMSRLQQTGTYIDTSKMKGDALSQMSQKTKVEKIYLSDDDEPMEITHTTLSFR</sequence>
<proteinExistence type="predicted"/>
<feature type="region of interest" description="Disordered" evidence="1">
    <location>
        <begin position="804"/>
        <end position="836"/>
    </location>
</feature>
<feature type="compositionally biased region" description="Basic and acidic residues" evidence="1">
    <location>
        <begin position="804"/>
        <end position="816"/>
    </location>
</feature>
<dbReference type="Pfam" id="PF20253">
    <property type="entry name" value="DUF6604"/>
    <property type="match status" value="1"/>
</dbReference>
<evidence type="ECO:0000313" key="4">
    <source>
        <dbReference type="Proteomes" id="UP000613401"/>
    </source>
</evidence>
<organism evidence="3 4">
    <name type="scientific">Colletotrichum gloeosporioides</name>
    <name type="common">Anthracnose fungus</name>
    <name type="synonym">Glomerella cingulata</name>
    <dbReference type="NCBI Taxonomy" id="474922"/>
    <lineage>
        <taxon>Eukaryota</taxon>
        <taxon>Fungi</taxon>
        <taxon>Dikarya</taxon>
        <taxon>Ascomycota</taxon>
        <taxon>Pezizomycotina</taxon>
        <taxon>Sordariomycetes</taxon>
        <taxon>Hypocreomycetidae</taxon>
        <taxon>Glomerellales</taxon>
        <taxon>Glomerellaceae</taxon>
        <taxon>Colletotrichum</taxon>
        <taxon>Colletotrichum gloeosporioides species complex</taxon>
    </lineage>
</organism>
<evidence type="ECO:0000313" key="3">
    <source>
        <dbReference type="EMBL" id="KAF3809539.1"/>
    </source>
</evidence>
<dbReference type="EMBL" id="WVTB01000016">
    <property type="protein sequence ID" value="KAF3809539.1"/>
    <property type="molecule type" value="Genomic_DNA"/>
</dbReference>
<comment type="caution">
    <text evidence="3">The sequence shown here is derived from an EMBL/GenBank/DDBJ whole genome shotgun (WGS) entry which is preliminary data.</text>
</comment>
<dbReference type="PANTHER" id="PTHR38795">
    <property type="entry name" value="DUF6604 DOMAIN-CONTAINING PROTEIN"/>
    <property type="match status" value="1"/>
</dbReference>